<keyword evidence="6" id="KW-1185">Reference proteome</keyword>
<dbReference type="GO" id="GO:0003735">
    <property type="term" value="F:structural constituent of ribosome"/>
    <property type="evidence" value="ECO:0007669"/>
    <property type="project" value="InterPro"/>
</dbReference>
<evidence type="ECO:0000256" key="2">
    <source>
        <dbReference type="ARBA" id="ARBA00022980"/>
    </source>
</evidence>
<evidence type="ECO:0000256" key="3">
    <source>
        <dbReference type="ARBA" id="ARBA00023274"/>
    </source>
</evidence>
<reference evidence="5 6" key="1">
    <citation type="submission" date="2014-04" db="EMBL/GenBank/DDBJ databases">
        <title>Evolutionary Origins and Diversification of the Mycorrhizal Mutualists.</title>
        <authorList>
            <consortium name="DOE Joint Genome Institute"/>
            <consortium name="Mycorrhizal Genomics Consortium"/>
            <person name="Kohler A."/>
            <person name="Kuo A."/>
            <person name="Nagy L.G."/>
            <person name="Floudas D."/>
            <person name="Copeland A."/>
            <person name="Barry K.W."/>
            <person name="Cichocki N."/>
            <person name="Veneault-Fourrey C."/>
            <person name="LaButti K."/>
            <person name="Lindquist E.A."/>
            <person name="Lipzen A."/>
            <person name="Lundell T."/>
            <person name="Morin E."/>
            <person name="Murat C."/>
            <person name="Riley R."/>
            <person name="Ohm R."/>
            <person name="Sun H."/>
            <person name="Tunlid A."/>
            <person name="Henrissat B."/>
            <person name="Grigoriev I.V."/>
            <person name="Hibbett D.S."/>
            <person name="Martin F."/>
        </authorList>
    </citation>
    <scope>NUCLEOTIDE SEQUENCE [LARGE SCALE GENOMIC DNA]</scope>
    <source>
        <strain evidence="5 6">MD-312</strain>
    </source>
</reference>
<dbReference type="InterPro" id="IPR022803">
    <property type="entry name" value="Ribosomal_uL5_dom_sf"/>
</dbReference>
<keyword evidence="3" id="KW-0687">Ribonucleoprotein</keyword>
<dbReference type="SUPFAM" id="SSF55282">
    <property type="entry name" value="RL5-like"/>
    <property type="match status" value="1"/>
</dbReference>
<accession>A0A0C9W6U4</accession>
<name>A0A0C9W6U4_9AGAM</name>
<gene>
    <name evidence="5" type="ORF">HYDPIDRAFT_169027</name>
</gene>
<sequence length="297" mass="32727">MSAAVRELAAKTAPAARTFRRPPRIRRPLKRDERGLPIPHVDITIRDTTPCRLQDHYYTTLQDDLMYMTYIHESGPRPPPRDIRLKYDVENPYTVNRINTTVGGDRFGKMPAPVTTAENVVKLEKIVLHAMIKEAISHKANLVGAIASFRALSGETDQGGGRHTSCGVEIVKGKKSVSGWVRPGVPLGVKVVIKGPKMYDFIATLSEFVLPRLREFSGIVMPPSSSNMQTPSGVTGVVTFGLPPEAFGLFPQLEVNLEAYPRPHGMHIHFVTNAEGQGAQNKARALVSGFQIPFARK</sequence>
<keyword evidence="2" id="KW-0689">Ribosomal protein</keyword>
<evidence type="ECO:0000256" key="1">
    <source>
        <dbReference type="ARBA" id="ARBA00008553"/>
    </source>
</evidence>
<dbReference type="HOGENOM" id="CLU_061015_1_1_1"/>
<comment type="similarity">
    <text evidence="1">Belongs to the universal ribosomal protein uL5 family.</text>
</comment>
<dbReference type="GO" id="GO:0005840">
    <property type="term" value="C:ribosome"/>
    <property type="evidence" value="ECO:0007669"/>
    <property type="project" value="UniProtKB-KW"/>
</dbReference>
<dbReference type="AlphaFoldDB" id="A0A0C9W6U4"/>
<dbReference type="InterPro" id="IPR002132">
    <property type="entry name" value="Ribosomal_uL5"/>
</dbReference>
<dbReference type="GO" id="GO:0006412">
    <property type="term" value="P:translation"/>
    <property type="evidence" value="ECO:0007669"/>
    <property type="project" value="InterPro"/>
</dbReference>
<dbReference type="GO" id="GO:1990904">
    <property type="term" value="C:ribonucleoprotein complex"/>
    <property type="evidence" value="ECO:0007669"/>
    <property type="project" value="UniProtKB-KW"/>
</dbReference>
<dbReference type="Pfam" id="PF00673">
    <property type="entry name" value="Ribosomal_L5_C"/>
    <property type="match status" value="1"/>
</dbReference>
<evidence type="ECO:0000313" key="6">
    <source>
        <dbReference type="Proteomes" id="UP000053820"/>
    </source>
</evidence>
<proteinExistence type="inferred from homology"/>
<dbReference type="Gene3D" id="3.30.1440.10">
    <property type="match status" value="1"/>
</dbReference>
<organism evidence="5 6">
    <name type="scientific">Hydnomerulius pinastri MD-312</name>
    <dbReference type="NCBI Taxonomy" id="994086"/>
    <lineage>
        <taxon>Eukaryota</taxon>
        <taxon>Fungi</taxon>
        <taxon>Dikarya</taxon>
        <taxon>Basidiomycota</taxon>
        <taxon>Agaricomycotina</taxon>
        <taxon>Agaricomycetes</taxon>
        <taxon>Agaricomycetidae</taxon>
        <taxon>Boletales</taxon>
        <taxon>Boletales incertae sedis</taxon>
        <taxon>Leucogyrophana</taxon>
    </lineage>
</organism>
<protein>
    <submittedName>
        <fullName evidence="5">Unplaced genomic scaffold scaffold_20, whole genome shotgun sequence</fullName>
    </submittedName>
</protein>
<evidence type="ECO:0000259" key="4">
    <source>
        <dbReference type="Pfam" id="PF00673"/>
    </source>
</evidence>
<dbReference type="Proteomes" id="UP000053820">
    <property type="component" value="Unassembled WGS sequence"/>
</dbReference>
<dbReference type="PANTHER" id="PTHR11994">
    <property type="entry name" value="60S RIBOSOMAL PROTEIN L11-RELATED"/>
    <property type="match status" value="1"/>
</dbReference>
<feature type="domain" description="Large ribosomal subunit protein uL5 C-terminal" evidence="4">
    <location>
        <begin position="186"/>
        <end position="294"/>
    </location>
</feature>
<dbReference type="EMBL" id="KN839854">
    <property type="protein sequence ID" value="KIJ62678.1"/>
    <property type="molecule type" value="Genomic_DNA"/>
</dbReference>
<dbReference type="OrthoDB" id="539541at2759"/>
<evidence type="ECO:0000313" key="5">
    <source>
        <dbReference type="EMBL" id="KIJ62678.1"/>
    </source>
</evidence>
<dbReference type="InterPro" id="IPR031309">
    <property type="entry name" value="Ribosomal_uL5_C"/>
</dbReference>